<dbReference type="PROSITE" id="PS51464">
    <property type="entry name" value="SIS"/>
    <property type="match status" value="1"/>
</dbReference>
<comment type="catalytic activity">
    <reaction evidence="3">
        <text>N-acetyl-D-muramate 6-phosphate + H2O = N-acetyl-D-glucosamine 6-phosphate + (R)-lactate</text>
        <dbReference type="Rhea" id="RHEA:26410"/>
        <dbReference type="ChEBI" id="CHEBI:15377"/>
        <dbReference type="ChEBI" id="CHEBI:16004"/>
        <dbReference type="ChEBI" id="CHEBI:57513"/>
        <dbReference type="ChEBI" id="CHEBI:58722"/>
        <dbReference type="EC" id="4.2.1.126"/>
    </reaction>
</comment>
<accession>A0ABV8AQI1</accession>
<dbReference type="NCBIfam" id="NF003915">
    <property type="entry name" value="PRK05441.1"/>
    <property type="match status" value="1"/>
</dbReference>
<gene>
    <name evidence="3 5" type="primary">murQ</name>
    <name evidence="5" type="ORF">ACFOSV_02065</name>
</gene>
<reference evidence="6" key="1">
    <citation type="journal article" date="2019" name="Int. J. Syst. Evol. Microbiol.">
        <title>The Global Catalogue of Microorganisms (GCM) 10K type strain sequencing project: providing services to taxonomists for standard genome sequencing and annotation.</title>
        <authorList>
            <consortium name="The Broad Institute Genomics Platform"/>
            <consortium name="The Broad Institute Genome Sequencing Center for Infectious Disease"/>
            <person name="Wu L."/>
            <person name="Ma J."/>
        </authorList>
    </citation>
    <scope>NUCLEOTIDE SEQUENCE [LARGE SCALE GENOMIC DNA]</scope>
    <source>
        <strain evidence="6">CCUG 60523</strain>
    </source>
</reference>
<dbReference type="PANTHER" id="PTHR10088">
    <property type="entry name" value="GLUCOKINASE REGULATORY PROTEIN"/>
    <property type="match status" value="1"/>
</dbReference>
<dbReference type="EMBL" id="JBHRZS010000003">
    <property type="protein sequence ID" value="MFC3878939.1"/>
    <property type="molecule type" value="Genomic_DNA"/>
</dbReference>
<evidence type="ECO:0000256" key="3">
    <source>
        <dbReference type="HAMAP-Rule" id="MF_00068"/>
    </source>
</evidence>
<organism evidence="5 6">
    <name type="scientific">Algoriphagus namhaensis</name>
    <dbReference type="NCBI Taxonomy" id="915353"/>
    <lineage>
        <taxon>Bacteria</taxon>
        <taxon>Pseudomonadati</taxon>
        <taxon>Bacteroidota</taxon>
        <taxon>Cytophagia</taxon>
        <taxon>Cytophagales</taxon>
        <taxon>Cyclobacteriaceae</taxon>
        <taxon>Algoriphagus</taxon>
    </lineage>
</organism>
<dbReference type="InterPro" id="IPR005488">
    <property type="entry name" value="Etherase_MurQ"/>
</dbReference>
<dbReference type="HAMAP" id="MF_00068">
    <property type="entry name" value="MurQ"/>
    <property type="match status" value="1"/>
</dbReference>
<keyword evidence="2 3" id="KW-0119">Carbohydrate metabolism</keyword>
<dbReference type="GO" id="GO:0016829">
    <property type="term" value="F:lyase activity"/>
    <property type="evidence" value="ECO:0007669"/>
    <property type="project" value="UniProtKB-KW"/>
</dbReference>
<dbReference type="Pfam" id="PF20741">
    <property type="entry name" value="GKRP-like_C"/>
    <property type="match status" value="1"/>
</dbReference>
<comment type="miscellaneous">
    <text evidence="3">A lyase-type mechanism (elimination/hydration) is suggested for the cleavage of the lactyl ether bond of MurNAc 6-phosphate, with the formation of an alpha,beta-unsaturated aldehyde intermediate with (E)-stereochemistry, followed by the syn addition of water to give product.</text>
</comment>
<evidence type="ECO:0000259" key="4">
    <source>
        <dbReference type="PROSITE" id="PS51464"/>
    </source>
</evidence>
<dbReference type="PROSITE" id="PS01272">
    <property type="entry name" value="GCKR"/>
    <property type="match status" value="1"/>
</dbReference>
<dbReference type="SUPFAM" id="SSF53697">
    <property type="entry name" value="SIS domain"/>
    <property type="match status" value="1"/>
</dbReference>
<feature type="domain" description="SIS" evidence="4">
    <location>
        <begin position="50"/>
        <end position="213"/>
    </location>
</feature>
<dbReference type="EC" id="4.2.1.126" evidence="3"/>
<comment type="pathway">
    <text evidence="3">Amino-sugar metabolism; N-acetylmuramate degradation.</text>
</comment>
<dbReference type="Proteomes" id="UP001595805">
    <property type="component" value="Unassembled WGS sequence"/>
</dbReference>
<name>A0ABV8AQI1_9BACT</name>
<comment type="similarity">
    <text evidence="3">Belongs to the GCKR-like family. MurNAc-6-P etherase subfamily.</text>
</comment>
<dbReference type="NCBIfam" id="TIGR00274">
    <property type="entry name" value="N-acetylmuramic acid 6-phosphate etherase"/>
    <property type="match status" value="1"/>
</dbReference>
<dbReference type="InterPro" id="IPR001347">
    <property type="entry name" value="SIS_dom"/>
</dbReference>
<dbReference type="Pfam" id="PF22645">
    <property type="entry name" value="GKRP_SIS_N"/>
    <property type="match status" value="1"/>
</dbReference>
<dbReference type="InterPro" id="IPR046348">
    <property type="entry name" value="SIS_dom_sf"/>
</dbReference>
<dbReference type="InterPro" id="IPR040190">
    <property type="entry name" value="MURQ/GCKR"/>
</dbReference>
<evidence type="ECO:0000256" key="2">
    <source>
        <dbReference type="ARBA" id="ARBA00023277"/>
    </source>
</evidence>
<evidence type="ECO:0000256" key="1">
    <source>
        <dbReference type="ARBA" id="ARBA00023239"/>
    </source>
</evidence>
<dbReference type="InterPro" id="IPR005486">
    <property type="entry name" value="Glucokinase_regulatory_CS"/>
</dbReference>
<dbReference type="Gene3D" id="3.40.50.10490">
    <property type="entry name" value="Glucose-6-phosphate isomerase like protein, domain 1"/>
    <property type="match status" value="1"/>
</dbReference>
<dbReference type="PANTHER" id="PTHR10088:SF4">
    <property type="entry name" value="GLUCOKINASE REGULATORY PROTEIN"/>
    <property type="match status" value="1"/>
</dbReference>
<dbReference type="Gene3D" id="1.10.8.1080">
    <property type="match status" value="1"/>
</dbReference>
<dbReference type="NCBIfam" id="NF009222">
    <property type="entry name" value="PRK12570.1"/>
    <property type="match status" value="1"/>
</dbReference>
<evidence type="ECO:0000313" key="6">
    <source>
        <dbReference type="Proteomes" id="UP001595805"/>
    </source>
</evidence>
<feature type="active site" description="Proton donor" evidence="3">
    <location>
        <position position="78"/>
    </location>
</feature>
<comment type="function">
    <text evidence="3">Specifically catalyzes the cleavage of the D-lactyl ether substituent of MurNAc 6-phosphate, producing GlcNAc 6-phosphate and D-lactate.</text>
</comment>
<dbReference type="CDD" id="cd05007">
    <property type="entry name" value="SIS_Etherase"/>
    <property type="match status" value="1"/>
</dbReference>
<comment type="caution">
    <text evidence="5">The sequence shown here is derived from an EMBL/GenBank/DDBJ whole genome shotgun (WGS) entry which is preliminary data.</text>
</comment>
<feature type="active site" evidence="3">
    <location>
        <position position="109"/>
    </location>
</feature>
<comment type="subunit">
    <text evidence="3">Homodimer.</text>
</comment>
<keyword evidence="1 3" id="KW-0456">Lyase</keyword>
<sequence>MKVTEAVSNYDNLEKMEVSDLLSSINNEDKGVPAAVEKIIPNITRLVEAIVPRMAKGGRLFYIGAGTSGRLGILDASECPPTFGVSSEMVIGLIAGGDSAIRKAVENAEDHATQAWNDIAEYGFNTEDTVIGIAASGTTPYVIGGVKMARKKGLLTGAITCNPDSPLSKEVEHPLEAVVGPEFVTGSTRMKAGTAQKLILNMISTSVMIKLGRVRGNKMVDMQLSNAKLVERGTNMIVEATGLDEKQARDLLLEKGSVRNATEFFYSQKNK</sequence>
<dbReference type="RefSeq" id="WP_377902893.1">
    <property type="nucleotide sequence ID" value="NZ_JBHRZS010000003.1"/>
</dbReference>
<protein>
    <recommendedName>
        <fullName evidence="3">N-acetylmuramic acid 6-phosphate etherase</fullName>
        <shortName evidence="3">MurNAc-6-P etherase</shortName>
        <ecNumber evidence="3">4.2.1.126</ecNumber>
    </recommendedName>
    <alternativeName>
        <fullName evidence="3">N-acetylmuramic acid 6-phosphate hydrolase</fullName>
    </alternativeName>
    <alternativeName>
        <fullName evidence="3">N-acetylmuramic acid 6-phosphate lyase</fullName>
    </alternativeName>
</protein>
<keyword evidence="6" id="KW-1185">Reference proteome</keyword>
<proteinExistence type="inferred from homology"/>
<evidence type="ECO:0000313" key="5">
    <source>
        <dbReference type="EMBL" id="MFC3878939.1"/>
    </source>
</evidence>